<evidence type="ECO:0000256" key="3">
    <source>
        <dbReference type="ARBA" id="ARBA00022475"/>
    </source>
</evidence>
<keyword evidence="4 7" id="KW-0812">Transmembrane</keyword>
<comment type="caution">
    <text evidence="8">The sequence shown here is derived from an EMBL/GenBank/DDBJ whole genome shotgun (WGS) entry which is preliminary data.</text>
</comment>
<reference evidence="8" key="1">
    <citation type="journal article" date="2023" name="G3 (Bethesda)">
        <title>Whole genome assembly and annotation of the endangered Caribbean coral Acropora cervicornis.</title>
        <authorList>
            <person name="Selwyn J.D."/>
            <person name="Vollmer S.V."/>
        </authorList>
    </citation>
    <scope>NUCLEOTIDE SEQUENCE</scope>
    <source>
        <strain evidence="8">K2</strain>
    </source>
</reference>
<feature type="transmembrane region" description="Helical" evidence="7">
    <location>
        <begin position="589"/>
        <end position="610"/>
    </location>
</feature>
<dbReference type="Pfam" id="PF09815">
    <property type="entry name" value="XK-related"/>
    <property type="match status" value="1"/>
</dbReference>
<accession>A0AAD9V4N1</accession>
<dbReference type="InterPro" id="IPR050895">
    <property type="entry name" value="XK-related_scramblase"/>
</dbReference>
<evidence type="ECO:0000256" key="1">
    <source>
        <dbReference type="ARBA" id="ARBA00004651"/>
    </source>
</evidence>
<dbReference type="GO" id="GO:0005886">
    <property type="term" value="C:plasma membrane"/>
    <property type="evidence" value="ECO:0007669"/>
    <property type="project" value="UniProtKB-SubCell"/>
</dbReference>
<evidence type="ECO:0000256" key="4">
    <source>
        <dbReference type="ARBA" id="ARBA00022692"/>
    </source>
</evidence>
<keyword evidence="6 7" id="KW-0472">Membrane</keyword>
<evidence type="ECO:0000256" key="7">
    <source>
        <dbReference type="RuleBase" id="RU910716"/>
    </source>
</evidence>
<dbReference type="EMBL" id="JARQWQ010000034">
    <property type="protein sequence ID" value="KAK2561124.1"/>
    <property type="molecule type" value="Genomic_DNA"/>
</dbReference>
<comment type="subcellular location">
    <subcellularLocation>
        <location evidence="1">Cell membrane</location>
        <topology evidence="1">Multi-pass membrane protein</topology>
    </subcellularLocation>
    <subcellularLocation>
        <location evidence="7">Membrane</location>
        <topology evidence="7">Multi-pass membrane protein</topology>
    </subcellularLocation>
</comment>
<evidence type="ECO:0000313" key="8">
    <source>
        <dbReference type="EMBL" id="KAK2561124.1"/>
    </source>
</evidence>
<keyword evidence="5 7" id="KW-1133">Transmembrane helix</keyword>
<feature type="transmembrane region" description="Helical" evidence="7">
    <location>
        <begin position="305"/>
        <end position="329"/>
    </location>
</feature>
<evidence type="ECO:0000256" key="5">
    <source>
        <dbReference type="ARBA" id="ARBA00022989"/>
    </source>
</evidence>
<gene>
    <name evidence="8" type="ORF">P5673_016265</name>
</gene>
<organism evidence="8 9">
    <name type="scientific">Acropora cervicornis</name>
    <name type="common">Staghorn coral</name>
    <dbReference type="NCBI Taxonomy" id="6130"/>
    <lineage>
        <taxon>Eukaryota</taxon>
        <taxon>Metazoa</taxon>
        <taxon>Cnidaria</taxon>
        <taxon>Anthozoa</taxon>
        <taxon>Hexacorallia</taxon>
        <taxon>Scleractinia</taxon>
        <taxon>Astrocoeniina</taxon>
        <taxon>Acroporidae</taxon>
        <taxon>Acropora</taxon>
    </lineage>
</organism>
<dbReference type="Proteomes" id="UP001249851">
    <property type="component" value="Unassembled WGS sequence"/>
</dbReference>
<comment type="similarity">
    <text evidence="2 7">Belongs to the XK family.</text>
</comment>
<sequence>MEREPPNRRPTSLKLNEQQKQNVRALKRQISRLSTSNFTDGGDNADFVAELTKDELQLLEDVVHSFKTYNATSVEASGDEVDGVYTSKKIWKGWSVESYDAVTPEGDNFLNPARFYVRLTKEDVEALENVCIEMGEEEAFEKANKIAHHSGSHGSYSLLNGYGNRGPSYGLSVALTQQCEKIVVVKNTSTSAEPKSFPNPKQDSFHLISNGRVSQNNRYNGFRSKLKHLPPKERFRQAVYLVINNPVKLPSRKMDKDFPEFWRKRGNVTWLSLAFTIGGIAAFFADTGTDLKVAIDHFTTGQDYWWGGFTLTLVFLPSVVTNVVSYFWYKEDSKRLKRPPEGGWKEVCWTHWFLVGVLQRYWRVLVKAYRIKRKKDTSFVHNKLLIAMELDSALLQMILAFTEDVPQLVLQMYILISRHIEKPLDTSGIQDLWTLISICLSFFSYSRAVVNYIKCLRDSKRHKGRLRWYGYLSMWLWRALMIMSRLLTLVFFATEFKLWFFVALGIHFIIVLCFLERHEVYFFPGNEFMQQFFRVVMSYIHLFCFFCLEGSRTYSWAVKYYILEFIEIVIFSILWFTNKTRFLPWQLEVAGFIVIYMFFAFGLLMMSMYYKFLHPRFNRPRFRLSVPKKSELADEDLGDNLSREKFELWI</sequence>
<evidence type="ECO:0000256" key="2">
    <source>
        <dbReference type="ARBA" id="ARBA00008789"/>
    </source>
</evidence>
<evidence type="ECO:0000256" key="6">
    <source>
        <dbReference type="ARBA" id="ARBA00023136"/>
    </source>
</evidence>
<dbReference type="InterPro" id="IPR018629">
    <property type="entry name" value="XK-rel"/>
</dbReference>
<feature type="transmembrane region" description="Helical" evidence="7">
    <location>
        <begin position="384"/>
        <end position="402"/>
    </location>
</feature>
<feature type="transmembrane region" description="Helical" evidence="7">
    <location>
        <begin position="268"/>
        <end position="285"/>
    </location>
</feature>
<name>A0AAD9V4N1_ACRCE</name>
<proteinExistence type="inferred from homology"/>
<feature type="transmembrane region" description="Helical" evidence="7">
    <location>
        <begin position="432"/>
        <end position="450"/>
    </location>
</feature>
<evidence type="ECO:0000313" key="9">
    <source>
        <dbReference type="Proteomes" id="UP001249851"/>
    </source>
</evidence>
<feature type="transmembrane region" description="Helical" evidence="7">
    <location>
        <begin position="498"/>
        <end position="515"/>
    </location>
</feature>
<keyword evidence="9" id="KW-1185">Reference proteome</keyword>
<dbReference type="PANTHER" id="PTHR16024">
    <property type="entry name" value="XK-RELATED PROTEIN"/>
    <property type="match status" value="1"/>
</dbReference>
<reference evidence="8" key="2">
    <citation type="journal article" date="2023" name="Science">
        <title>Genomic signatures of disease resistance in endangered staghorn corals.</title>
        <authorList>
            <person name="Vollmer S.V."/>
            <person name="Selwyn J.D."/>
            <person name="Despard B.A."/>
            <person name="Roesel C.L."/>
        </authorList>
    </citation>
    <scope>NUCLEOTIDE SEQUENCE</scope>
    <source>
        <strain evidence="8">K2</strain>
    </source>
</reference>
<dbReference type="PANTHER" id="PTHR16024:SF6">
    <property type="entry name" value="XK-RELATED PROTEIN"/>
    <property type="match status" value="1"/>
</dbReference>
<feature type="transmembrane region" description="Helical" evidence="7">
    <location>
        <begin position="560"/>
        <end position="577"/>
    </location>
</feature>
<keyword evidence="3" id="KW-1003">Cell membrane</keyword>
<feature type="transmembrane region" description="Helical" evidence="7">
    <location>
        <begin position="471"/>
        <end position="492"/>
    </location>
</feature>
<protein>
    <recommendedName>
        <fullName evidence="7">XK-related protein</fullName>
    </recommendedName>
</protein>
<dbReference type="AlphaFoldDB" id="A0AAD9V4N1"/>